<gene>
    <name evidence="1" type="ORF">F2Q69_00002347</name>
</gene>
<name>A0A8S9NPS9_BRACR</name>
<reference evidence="1" key="1">
    <citation type="submission" date="2019-12" db="EMBL/GenBank/DDBJ databases">
        <title>Genome sequencing and annotation of Brassica cretica.</title>
        <authorList>
            <person name="Studholme D.J."/>
            <person name="Sarris P."/>
        </authorList>
    </citation>
    <scope>NUCLEOTIDE SEQUENCE</scope>
    <source>
        <strain evidence="1">PFS-109/04</strain>
        <tissue evidence="1">Leaf</tissue>
    </source>
</reference>
<sequence length="136" mass="14935">MGIKSGYFDGSRVSGWLSETKINGVCCSGIGDGWMIKHDPSSPNQRPTLVDREDLLFLLAVIGDADKRHRVLFMGIKSGYFDGSRVSGWLSETKINGVCCSGIGDGWMITHDPSSPNQRPTLVDRDKQLSLFCPIE</sequence>
<dbReference type="AlphaFoldDB" id="A0A8S9NPS9"/>
<evidence type="ECO:0000313" key="1">
    <source>
        <dbReference type="EMBL" id="KAF3507058.1"/>
    </source>
</evidence>
<dbReference type="Proteomes" id="UP000712600">
    <property type="component" value="Unassembled WGS sequence"/>
</dbReference>
<organism evidence="1 2">
    <name type="scientific">Brassica cretica</name>
    <name type="common">Mustard</name>
    <dbReference type="NCBI Taxonomy" id="69181"/>
    <lineage>
        <taxon>Eukaryota</taxon>
        <taxon>Viridiplantae</taxon>
        <taxon>Streptophyta</taxon>
        <taxon>Embryophyta</taxon>
        <taxon>Tracheophyta</taxon>
        <taxon>Spermatophyta</taxon>
        <taxon>Magnoliopsida</taxon>
        <taxon>eudicotyledons</taxon>
        <taxon>Gunneridae</taxon>
        <taxon>Pentapetalae</taxon>
        <taxon>rosids</taxon>
        <taxon>malvids</taxon>
        <taxon>Brassicales</taxon>
        <taxon>Brassicaceae</taxon>
        <taxon>Brassiceae</taxon>
        <taxon>Brassica</taxon>
    </lineage>
</organism>
<evidence type="ECO:0000313" key="2">
    <source>
        <dbReference type="Proteomes" id="UP000712600"/>
    </source>
</evidence>
<accession>A0A8S9NPS9</accession>
<proteinExistence type="predicted"/>
<dbReference type="EMBL" id="QGKX02001521">
    <property type="protein sequence ID" value="KAF3507058.1"/>
    <property type="molecule type" value="Genomic_DNA"/>
</dbReference>
<protein>
    <submittedName>
        <fullName evidence="1">Uncharacterized protein</fullName>
    </submittedName>
</protein>
<comment type="caution">
    <text evidence="1">The sequence shown here is derived from an EMBL/GenBank/DDBJ whole genome shotgun (WGS) entry which is preliminary data.</text>
</comment>